<dbReference type="InterPro" id="IPR012334">
    <property type="entry name" value="Pectin_lyas_fold"/>
</dbReference>
<dbReference type="SUPFAM" id="SSF51126">
    <property type="entry name" value="Pectin lyase-like"/>
    <property type="match status" value="2"/>
</dbReference>
<dbReference type="OrthoDB" id="1046782at2759"/>
<dbReference type="InterPro" id="IPR039279">
    <property type="entry name" value="QRT3-like"/>
</dbReference>
<dbReference type="InterPro" id="IPR011050">
    <property type="entry name" value="Pectin_lyase_fold/virulence"/>
</dbReference>
<sequence>MDRSAVLNKARFANPIRNKYSLKPGTVLNGRVGRHRRQTVIDGSDAVAPQLLEITDTIAAAAALLSEVDSAGLTGNLTAASARRRQVKRATLGTYWMEHLDRKGTVPWGDDANYKIFRNVLDYGAVGDGLTDDTKAIKRAMDDGRRCGEKCNGSTLKNAIVYFPPGTYLVSSSVIGDANNRPTIVAGSSFVGLGVLSSDEYTGVRNPDGSDEQWYINTANFYRQIRTKATQNVAGVHWQVAQATSIQNVELIAAVGSKNQYGIFAENGSGGVISDIVFRGGAFGLYGGEQQFTAQRMTFDGCATGVQIIWDWGWVWKSITMTNVDVGFRLLGETGSSGSVGSAAFYDSSFQNVGTAVLISPANSAPGSGSTGVIVENVAFSGVGKAVADTSGKTLLAPSANVDHWALGTVYSSTDRQFSMGGSFNKFKRPSGLLDAKGAYYERAKPQYESSSAGDFVHIKDLGARGDGITDDTVAFQNALYSSLGKILFIDAGSYILTGTITIPRGSKIVGETWSQLVAAGAFFEDAKTPKVLVKVGNPGDVGDVEMQDIIVTTSGPTAGAILIQWNIEAASAGSAALWDVHVRIGGATGTKLTPAECPALTSGIAQGCNAASLMMHITSSASGYFENMWLWVADHMIDDPDLVDAANPMVQTSIYVARGLLVESVRPVWLYGTASEHAVFYQYNFHHARNVFAGLIQTESPYYQPTPQPPAPFQDMVNLFTGDPDYKCAAGDKFNGCDQSWAVMMRSCANVFVAGAGIYTWFSTYTQTCISQHNCQKVLILFEENYANVRWQNFVTIGAKYMAVMDGVGISALDNLNVEQHPRWSLVSVLDVSGDKEFQDVVWIDPKIWAMETPRFTCAPPCVVKIPPWTGATSTVDVPILTITQGTWSTAITKAPLTISQWVFEVATLKPAGKVAARQTGQKRQVDAPFTEYWPVPATVPAWPAVTYQGPGGVVTSTTFSVPFPTLPSSIGPNAAAPPMGSWPKRAVQVVQGGGYNPYVKECGYADYAYLCNNNPLGYGTMDDPDFDPEDPYDETGEDAKVACPTVTRTTTEAAKTTTPVRPTQAVPVPAPLKSGNPMDNKVSCYNQGRGTEHSRIDNAIDSFCKELGKPGDIISNSFSYRDTLQFPQKAGELGLEILVQFNLQEGCEWRWDLAQCQRYLKVVADSCDCSGVNSKHGGSVKNSCYYWRLDPNTRF</sequence>
<dbReference type="InterPro" id="IPR024535">
    <property type="entry name" value="RHGA/B-epi-like_pectate_lyase"/>
</dbReference>
<dbReference type="GO" id="GO:0004650">
    <property type="term" value="F:polygalacturonase activity"/>
    <property type="evidence" value="ECO:0007669"/>
    <property type="project" value="InterPro"/>
</dbReference>
<evidence type="ECO:0000313" key="4">
    <source>
        <dbReference type="Proteomes" id="UP000639643"/>
    </source>
</evidence>
<feature type="domain" description="Rhamnogalacturonase A/B/Epimerase-like pectate lyase" evidence="2">
    <location>
        <begin position="456"/>
        <end position="523"/>
    </location>
</feature>
<feature type="region of interest" description="Disordered" evidence="1">
    <location>
        <begin position="1049"/>
        <end position="1075"/>
    </location>
</feature>
<feature type="compositionally biased region" description="Low complexity" evidence="1">
    <location>
        <begin position="1049"/>
        <end position="1063"/>
    </location>
</feature>
<dbReference type="Proteomes" id="UP000639643">
    <property type="component" value="Unassembled WGS sequence"/>
</dbReference>
<comment type="caution">
    <text evidence="3">The sequence shown here is derived from an EMBL/GenBank/DDBJ whole genome shotgun (WGS) entry which is preliminary data.</text>
</comment>
<evidence type="ECO:0000259" key="2">
    <source>
        <dbReference type="Pfam" id="PF12708"/>
    </source>
</evidence>
<organism evidence="3 4">
    <name type="scientific">Colletotrichum musicola</name>
    <dbReference type="NCBI Taxonomy" id="2175873"/>
    <lineage>
        <taxon>Eukaryota</taxon>
        <taxon>Fungi</taxon>
        <taxon>Dikarya</taxon>
        <taxon>Ascomycota</taxon>
        <taxon>Pezizomycotina</taxon>
        <taxon>Sordariomycetes</taxon>
        <taxon>Hypocreomycetidae</taxon>
        <taxon>Glomerellales</taxon>
        <taxon>Glomerellaceae</taxon>
        <taxon>Colletotrichum</taxon>
        <taxon>Colletotrichum orchidearum species complex</taxon>
    </lineage>
</organism>
<name>A0A8H6NM95_9PEZI</name>
<evidence type="ECO:0000313" key="3">
    <source>
        <dbReference type="EMBL" id="KAF6838862.1"/>
    </source>
</evidence>
<dbReference type="PANTHER" id="PTHR33928">
    <property type="entry name" value="POLYGALACTURONASE QRT3"/>
    <property type="match status" value="1"/>
</dbReference>
<gene>
    <name evidence="3" type="ORF">CMUS01_04468</name>
</gene>
<dbReference type="EMBL" id="WIGM01000121">
    <property type="protein sequence ID" value="KAF6838862.1"/>
    <property type="molecule type" value="Genomic_DNA"/>
</dbReference>
<evidence type="ECO:0000256" key="1">
    <source>
        <dbReference type="SAM" id="MobiDB-lite"/>
    </source>
</evidence>
<keyword evidence="4" id="KW-1185">Reference proteome</keyword>
<accession>A0A8H6NM95</accession>
<dbReference type="Gene3D" id="2.160.20.10">
    <property type="entry name" value="Single-stranded right-handed beta-helix, Pectin lyase-like"/>
    <property type="match status" value="2"/>
</dbReference>
<dbReference type="Pfam" id="PF12708">
    <property type="entry name" value="Pect-lyase_RHGA_epim"/>
    <property type="match status" value="2"/>
</dbReference>
<dbReference type="AlphaFoldDB" id="A0A8H6NM95"/>
<protein>
    <submittedName>
        <fullName evidence="3">LysM domain-containing protein</fullName>
    </submittedName>
</protein>
<dbReference type="PANTHER" id="PTHR33928:SF2">
    <property type="entry name" value="PECTATE LYASE SUPERFAMILY PROTEIN DOMAIN-CONTAINING PROTEIN-RELATED"/>
    <property type="match status" value="1"/>
</dbReference>
<reference evidence="3" key="1">
    <citation type="journal article" date="2020" name="Phytopathology">
        <title>Genome Sequence Resources of Colletotrichum truncatum, C. plurivorum, C. musicola, and C. sojae: Four Species Pathogenic to Soybean (Glycine max).</title>
        <authorList>
            <person name="Rogerio F."/>
            <person name="Boufleur T.R."/>
            <person name="Ciampi-Guillardi M."/>
            <person name="Sukno S.A."/>
            <person name="Thon M.R."/>
            <person name="Massola Junior N.S."/>
            <person name="Baroncelli R."/>
        </authorList>
    </citation>
    <scope>NUCLEOTIDE SEQUENCE</scope>
    <source>
        <strain evidence="3">LFN0074</strain>
    </source>
</reference>
<dbReference type="CDD" id="cd23668">
    <property type="entry name" value="GH55_beta13glucanase-like"/>
    <property type="match status" value="1"/>
</dbReference>
<feature type="domain" description="Rhamnogalacturonase A/B/Epimerase-like pectate lyase" evidence="2">
    <location>
        <begin position="117"/>
        <end position="328"/>
    </location>
</feature>
<proteinExistence type="predicted"/>